<reference evidence="1 2" key="1">
    <citation type="submission" date="2012-11" db="EMBL/GenBank/DDBJ databases">
        <authorList>
            <person name="Huguet-Tapia J.C."/>
            <person name="Durkin A.S."/>
            <person name="Pettis G.S."/>
            <person name="Badger J.H."/>
        </authorList>
    </citation>
    <scope>NUCLEOTIDE SEQUENCE [LARGE SCALE GENOMIC DNA]</scope>
    <source>
        <strain evidence="1 2">91-03</strain>
    </source>
</reference>
<comment type="caution">
    <text evidence="1">The sequence shown here is derived from an EMBL/GenBank/DDBJ whole genome shotgun (WGS) entry which is preliminary data.</text>
</comment>
<keyword evidence="2" id="KW-1185">Reference proteome</keyword>
<protein>
    <submittedName>
        <fullName evidence="1">AP endonuclease, family 2</fullName>
    </submittedName>
</protein>
<keyword evidence="1" id="KW-0378">Hydrolase</keyword>
<organism evidence="1 2">
    <name type="scientific">Streptomyces ipomoeae 91-03</name>
    <dbReference type="NCBI Taxonomy" id="698759"/>
    <lineage>
        <taxon>Bacteria</taxon>
        <taxon>Bacillati</taxon>
        <taxon>Actinomycetota</taxon>
        <taxon>Actinomycetes</taxon>
        <taxon>Kitasatosporales</taxon>
        <taxon>Streptomycetaceae</taxon>
        <taxon>Streptomyces</taxon>
    </lineage>
</organism>
<gene>
    <name evidence="1" type="ORF">STRIP9103_07676</name>
</gene>
<name>L1L3L2_9ACTN</name>
<sequence>MKLCIPFLLSQAEQFRPEWLEAGYGIEASLFDRVDIARPDRWDRVRANLLSLHHDHRPQTLIIHFPVNDCNYLDDPLVRDRLWEMLDLADRVGADGLVLHSNQVHTVDEWLGADLATEADRFHRFVGVLDERCRGAGFWIGLENMPLMGNEPTELDPLLCFPPDFSFLSALPESSRIGICWDLCHYSYSVHVAELLRSGALDEAGLYPRSGETGFTDFAGIADRIVHYHFSAFRGIASRTRATVCTEGVVPAESTLGPQLYRELVRTILRAGGPARTVTFEIAEADYRRRTRIWQAIDWWHEATEGVTR</sequence>
<dbReference type="RefSeq" id="WP_009306218.1">
    <property type="nucleotide sequence ID" value="NZ_AEJC01000149.1"/>
</dbReference>
<accession>L1L3L2</accession>
<dbReference type="InterPro" id="IPR036237">
    <property type="entry name" value="Xyl_isomerase-like_sf"/>
</dbReference>
<dbReference type="SUPFAM" id="SSF51658">
    <property type="entry name" value="Xylose isomerase-like"/>
    <property type="match status" value="1"/>
</dbReference>
<evidence type="ECO:0000313" key="1">
    <source>
        <dbReference type="EMBL" id="EKX67507.1"/>
    </source>
</evidence>
<evidence type="ECO:0000313" key="2">
    <source>
        <dbReference type="Proteomes" id="UP000010411"/>
    </source>
</evidence>
<dbReference type="Proteomes" id="UP000010411">
    <property type="component" value="Unassembled WGS sequence"/>
</dbReference>
<dbReference type="OrthoDB" id="9804920at2"/>
<keyword evidence="1" id="KW-0540">Nuclease</keyword>
<dbReference type="EMBL" id="AEJC01000149">
    <property type="protein sequence ID" value="EKX67507.1"/>
    <property type="molecule type" value="Genomic_DNA"/>
</dbReference>
<keyword evidence="1" id="KW-0255">Endonuclease</keyword>
<dbReference type="Gene3D" id="3.20.20.150">
    <property type="entry name" value="Divalent-metal-dependent TIM barrel enzymes"/>
    <property type="match status" value="1"/>
</dbReference>
<dbReference type="PATRIC" id="fig|698759.3.peg.1936"/>
<proteinExistence type="predicted"/>
<dbReference type="GO" id="GO:0004519">
    <property type="term" value="F:endonuclease activity"/>
    <property type="evidence" value="ECO:0007669"/>
    <property type="project" value="UniProtKB-KW"/>
</dbReference>
<dbReference type="AlphaFoldDB" id="L1L3L2"/>